<feature type="transmembrane region" description="Helical" evidence="8">
    <location>
        <begin position="166"/>
        <end position="186"/>
    </location>
</feature>
<dbReference type="PANTHER" id="PTHR43271:SF1">
    <property type="entry name" value="INNER MEMBRANE TRANSPORT PROTEIN YNFM"/>
    <property type="match status" value="1"/>
</dbReference>
<dbReference type="InterPro" id="IPR011701">
    <property type="entry name" value="MFS"/>
</dbReference>
<accession>A0A2P8HLA6</accession>
<evidence type="ECO:0000256" key="7">
    <source>
        <dbReference type="ARBA" id="ARBA00023136"/>
    </source>
</evidence>
<dbReference type="CDD" id="cd17324">
    <property type="entry name" value="MFS_NepI_like"/>
    <property type="match status" value="1"/>
</dbReference>
<dbReference type="Gene3D" id="1.20.1250.20">
    <property type="entry name" value="MFS general substrate transporter like domains"/>
    <property type="match status" value="1"/>
</dbReference>
<evidence type="ECO:0000256" key="8">
    <source>
        <dbReference type="SAM" id="Phobius"/>
    </source>
</evidence>
<evidence type="ECO:0000256" key="1">
    <source>
        <dbReference type="ARBA" id="ARBA00004651"/>
    </source>
</evidence>
<name>A0A2P8HLA6_9BACI</name>
<evidence type="ECO:0000256" key="3">
    <source>
        <dbReference type="ARBA" id="ARBA00022448"/>
    </source>
</evidence>
<keyword evidence="5 8" id="KW-0812">Transmembrane</keyword>
<protein>
    <submittedName>
        <fullName evidence="10">YNFM family putative membrane transporter</fullName>
    </submittedName>
</protein>
<dbReference type="InterPro" id="IPR020846">
    <property type="entry name" value="MFS_dom"/>
</dbReference>
<feature type="transmembrane region" description="Helical" evidence="8">
    <location>
        <begin position="103"/>
        <end position="125"/>
    </location>
</feature>
<dbReference type="Pfam" id="PF07690">
    <property type="entry name" value="MFS_1"/>
    <property type="match status" value="1"/>
</dbReference>
<feature type="transmembrane region" description="Helical" evidence="8">
    <location>
        <begin position="217"/>
        <end position="239"/>
    </location>
</feature>
<dbReference type="SUPFAM" id="SSF103473">
    <property type="entry name" value="MFS general substrate transporter"/>
    <property type="match status" value="1"/>
</dbReference>
<feature type="transmembrane region" description="Helical" evidence="8">
    <location>
        <begin position="362"/>
        <end position="384"/>
    </location>
</feature>
<comment type="similarity">
    <text evidence="2">Belongs to the major facilitator superfamily.</text>
</comment>
<evidence type="ECO:0000313" key="10">
    <source>
        <dbReference type="EMBL" id="PSL47008.1"/>
    </source>
</evidence>
<evidence type="ECO:0000256" key="5">
    <source>
        <dbReference type="ARBA" id="ARBA00022692"/>
    </source>
</evidence>
<dbReference type="Proteomes" id="UP000242310">
    <property type="component" value="Unassembled WGS sequence"/>
</dbReference>
<organism evidence="10 11">
    <name type="scientific">Salsuginibacillus halophilus</name>
    <dbReference type="NCBI Taxonomy" id="517424"/>
    <lineage>
        <taxon>Bacteria</taxon>
        <taxon>Bacillati</taxon>
        <taxon>Bacillota</taxon>
        <taxon>Bacilli</taxon>
        <taxon>Bacillales</taxon>
        <taxon>Bacillaceae</taxon>
        <taxon>Salsuginibacillus</taxon>
    </lineage>
</organism>
<proteinExistence type="inferred from homology"/>
<keyword evidence="4" id="KW-1003">Cell membrane</keyword>
<keyword evidence="3" id="KW-0813">Transport</keyword>
<evidence type="ECO:0000256" key="4">
    <source>
        <dbReference type="ARBA" id="ARBA00022475"/>
    </source>
</evidence>
<feature type="transmembrane region" description="Helical" evidence="8">
    <location>
        <begin position="281"/>
        <end position="298"/>
    </location>
</feature>
<dbReference type="RefSeq" id="WP_106588329.1">
    <property type="nucleotide sequence ID" value="NZ_PYAV01000005.1"/>
</dbReference>
<sequence>MIERQTKAFWRAAVALACSSIFIFATVYYPQPLLPYFTEEFSISSVEAGLLISLPLIVLGLSFFMYSGLTDAFGRKNVLMASVIAGLLATVLIAFSPGFWTMLILRMVQAAALAAIPVTGMAYISEEFTPRALAVVVGIYISANSIGGMGGRFLSGVTVDALGWRGSFLLLAAVSIVLLFVIWRLLPSAQEFQAKPFRFKRLTADHLEHLKNKQLRAAYMVGGLHFFLFIGIYNYITFYLSAPPFYASAALLGLLFLTYAAGTVSSTMAGKAAQWIEKPSVMAIGMVFMAAALLLTLIPNLGVVVIALLLLSFGFFLAHSSATAFVAEHAKGKTSSASGIYLSSYYLGGGLGNFYYGGLWEWFLWPGVIAGSFIVLAVTSGYVLRLHRSVQPEDLRKGA</sequence>
<feature type="transmembrane region" description="Helical" evidence="8">
    <location>
        <begin position="339"/>
        <end position="356"/>
    </location>
</feature>
<gene>
    <name evidence="10" type="ORF">B0H94_105163</name>
</gene>
<evidence type="ECO:0000256" key="2">
    <source>
        <dbReference type="ARBA" id="ARBA00008335"/>
    </source>
</evidence>
<dbReference type="InterPro" id="IPR036259">
    <property type="entry name" value="MFS_trans_sf"/>
</dbReference>
<reference evidence="10 11" key="1">
    <citation type="submission" date="2018-03" db="EMBL/GenBank/DDBJ databases">
        <title>Genomic Encyclopedia of Type Strains, Phase III (KMG-III): the genomes of soil and plant-associated and newly described type strains.</title>
        <authorList>
            <person name="Whitman W."/>
        </authorList>
    </citation>
    <scope>NUCLEOTIDE SEQUENCE [LARGE SCALE GENOMIC DNA]</scope>
    <source>
        <strain evidence="10 11">CGMCC 1.07653</strain>
    </source>
</reference>
<comment type="caution">
    <text evidence="10">The sequence shown here is derived from an EMBL/GenBank/DDBJ whole genome shotgun (WGS) entry which is preliminary data.</text>
</comment>
<feature type="transmembrane region" description="Helical" evidence="8">
    <location>
        <begin position="41"/>
        <end position="66"/>
    </location>
</feature>
<keyword evidence="6 8" id="KW-1133">Transmembrane helix</keyword>
<feature type="transmembrane region" description="Helical" evidence="8">
    <location>
        <begin position="304"/>
        <end position="327"/>
    </location>
</feature>
<dbReference type="OrthoDB" id="63984at2"/>
<dbReference type="AlphaFoldDB" id="A0A2P8HLA6"/>
<feature type="transmembrane region" description="Helical" evidence="8">
    <location>
        <begin position="245"/>
        <end position="269"/>
    </location>
</feature>
<comment type="subcellular location">
    <subcellularLocation>
        <location evidence="1">Cell membrane</location>
        <topology evidence="1">Multi-pass membrane protein</topology>
    </subcellularLocation>
</comment>
<feature type="transmembrane region" description="Helical" evidence="8">
    <location>
        <begin position="132"/>
        <end position="154"/>
    </location>
</feature>
<dbReference type="EMBL" id="PYAV01000005">
    <property type="protein sequence ID" value="PSL47008.1"/>
    <property type="molecule type" value="Genomic_DNA"/>
</dbReference>
<dbReference type="GO" id="GO:0005886">
    <property type="term" value="C:plasma membrane"/>
    <property type="evidence" value="ECO:0007669"/>
    <property type="project" value="UniProtKB-SubCell"/>
</dbReference>
<evidence type="ECO:0000313" key="11">
    <source>
        <dbReference type="Proteomes" id="UP000242310"/>
    </source>
</evidence>
<evidence type="ECO:0000256" key="6">
    <source>
        <dbReference type="ARBA" id="ARBA00022989"/>
    </source>
</evidence>
<dbReference type="PROSITE" id="PS50850">
    <property type="entry name" value="MFS"/>
    <property type="match status" value="1"/>
</dbReference>
<evidence type="ECO:0000259" key="9">
    <source>
        <dbReference type="PROSITE" id="PS50850"/>
    </source>
</evidence>
<feature type="domain" description="Major facilitator superfamily (MFS) profile" evidence="9">
    <location>
        <begin position="1"/>
        <end position="389"/>
    </location>
</feature>
<keyword evidence="11" id="KW-1185">Reference proteome</keyword>
<keyword evidence="7 8" id="KW-0472">Membrane</keyword>
<dbReference type="GO" id="GO:0022857">
    <property type="term" value="F:transmembrane transporter activity"/>
    <property type="evidence" value="ECO:0007669"/>
    <property type="project" value="InterPro"/>
</dbReference>
<dbReference type="PANTHER" id="PTHR43271">
    <property type="entry name" value="BLL2771 PROTEIN"/>
    <property type="match status" value="1"/>
</dbReference>
<feature type="transmembrane region" description="Helical" evidence="8">
    <location>
        <begin position="78"/>
        <end position="97"/>
    </location>
</feature>
<feature type="transmembrane region" description="Helical" evidence="8">
    <location>
        <begin position="12"/>
        <end position="29"/>
    </location>
</feature>